<organism evidence="2 3">
    <name type="scientific">Trichoderma gamsii</name>
    <dbReference type="NCBI Taxonomy" id="398673"/>
    <lineage>
        <taxon>Eukaryota</taxon>
        <taxon>Fungi</taxon>
        <taxon>Dikarya</taxon>
        <taxon>Ascomycota</taxon>
        <taxon>Pezizomycotina</taxon>
        <taxon>Sordariomycetes</taxon>
        <taxon>Hypocreomycetidae</taxon>
        <taxon>Hypocreales</taxon>
        <taxon>Hypocreaceae</taxon>
        <taxon>Trichoderma</taxon>
    </lineage>
</organism>
<dbReference type="EMBL" id="MTYH01000013">
    <property type="protein sequence ID" value="PNP47536.1"/>
    <property type="molecule type" value="Genomic_DNA"/>
</dbReference>
<evidence type="ECO:0008006" key="4">
    <source>
        <dbReference type="Google" id="ProtNLM"/>
    </source>
</evidence>
<proteinExistence type="predicted"/>
<evidence type="ECO:0000256" key="1">
    <source>
        <dbReference type="SAM" id="MobiDB-lite"/>
    </source>
</evidence>
<dbReference type="OrthoDB" id="5324692at2759"/>
<gene>
    <name evidence="2" type="ORF">TGAMA5MH_01357</name>
</gene>
<protein>
    <recommendedName>
        <fullName evidence="4">Integral membrane protein</fullName>
    </recommendedName>
</protein>
<name>A0A2K0TPR9_9HYPO</name>
<sequence length="633" mass="71850">MADASGSHNPFDDLTAELGDLSLQQGEQGSPVHAANPQEDEDGLQSPHIIRETGDPLEVLAICPKDRKVNYSLNWYYLPDASEDTADYLICTRCHADHIKGTSLEIQFKQIKWPDGNIAVCRFWLPRVKDVLWPEAVRTNSVNVLREYMTRRLQIKPCPGQKLTEDVEDRTVYGLMDGEIEGFAACEACFEDYVFGTGFEPHFGTYSELSPKWSCDLCVPYILGSVAIMAKHNNWNGFISGAIRRYQLPACTGEQIRSDAIEWYLLKDNKLEGFQVCETCYLDKLALTPCKRDFKLFSDDLNPELWCCGLADQHISTAVALETALTIRKDFEVFVEAAQTICSIVPCTANGIVRGNWWTLEGCDDRFNICEACFTGFCQTRGLDHFFQLSERDASNAYLCDFCVASPRFVQYLTMFAEMLDRGVFAYFSNFVRTFAGVPACPKIKGRGKSTWWGYPEAQFCQECYLDIVAYTPLAGSLPLNGEYIEETTLCHIWSPRMRSLWFEVCEAGEPGSEESDAALQEFKAFCVQRLQIYRKTISEIEVIKGMQEIRKQSALNHSLLSLQYQGMDGMATMFGRTDDYRYGSSSLGWYDTTYGVQSKQHWNSFVSELSASNQPDDWVRMAQLEALWKKVE</sequence>
<feature type="region of interest" description="Disordered" evidence="1">
    <location>
        <begin position="1"/>
        <end position="48"/>
    </location>
</feature>
<comment type="caution">
    <text evidence="2">The sequence shown here is derived from an EMBL/GenBank/DDBJ whole genome shotgun (WGS) entry which is preliminary data.</text>
</comment>
<accession>A0A2K0TPR9</accession>
<evidence type="ECO:0000313" key="3">
    <source>
        <dbReference type="Proteomes" id="UP000236546"/>
    </source>
</evidence>
<dbReference type="AlphaFoldDB" id="A0A2K0TPR9"/>
<evidence type="ECO:0000313" key="2">
    <source>
        <dbReference type="EMBL" id="PNP47536.1"/>
    </source>
</evidence>
<reference evidence="2 3" key="1">
    <citation type="submission" date="2017-02" db="EMBL/GenBank/DDBJ databases">
        <title>Genomes of Trichoderma spp. with biocontrol activity.</title>
        <authorList>
            <person name="Gardiner D."/>
            <person name="Kazan K."/>
            <person name="Vos C."/>
            <person name="Harvey P."/>
        </authorList>
    </citation>
    <scope>NUCLEOTIDE SEQUENCE [LARGE SCALE GENOMIC DNA]</scope>
    <source>
        <strain evidence="2 3">A5MH</strain>
    </source>
</reference>
<dbReference type="Proteomes" id="UP000236546">
    <property type="component" value="Unassembled WGS sequence"/>
</dbReference>